<dbReference type="Proteomes" id="UP000193380">
    <property type="component" value="Unassembled WGS sequence"/>
</dbReference>
<proteinExistence type="predicted"/>
<dbReference type="AlphaFoldDB" id="A0A060WUG3"/>
<sequence length="425" mass="47568">MHTPTRQAAVLYCIWKFTRQRNETLQRGPILHESSHRGPVKMQKWNNVKWERELGDGGPPFCFSCERIFPDQISFHDHFCPAAGYICSCGTEFSMYVDMMDHSGLHEPGHTVINYSTVKKEQYQGEREYKEQLSRLVLTAGQGSWAKPGLTPMLSATMPRATKPPPGPSAPTTDLWHQFQPVVLVETLRKFGRTKPYRCAYCELGFATKDLLVRHHNTHARNKVHGCLQCGVLLLSNNKSPQPGHHQCGSYRATPETRFTTATVLSNRKQPVGKAQKVVQRQHCPDPFSGELQLGMHMVSQQPVPGTSGTKYLKCRVCQEPFQTVKLLERHRCTMAASFFAHELGLTSGKQLNGHRKGKEGTSPYSFPRRNGDKELAFNIQTSANVTVYGHKAVGPDRGTGLSAISVKTEVSDDDCFVIEDALSC</sequence>
<keyword evidence="3 5" id="KW-0863">Zinc-finger</keyword>
<dbReference type="GO" id="GO:0000977">
    <property type="term" value="F:RNA polymerase II transcription regulatory region sequence-specific DNA binding"/>
    <property type="evidence" value="ECO:0007669"/>
    <property type="project" value="TreeGrafter"/>
</dbReference>
<reference evidence="7" key="2">
    <citation type="submission" date="2014-03" db="EMBL/GenBank/DDBJ databases">
        <authorList>
            <person name="Genoscope - CEA"/>
        </authorList>
    </citation>
    <scope>NUCLEOTIDE SEQUENCE</scope>
</reference>
<gene>
    <name evidence="7" type="ORF">GSONMT00030542001</name>
</gene>
<dbReference type="PROSITE" id="PS00028">
    <property type="entry name" value="ZINC_FINGER_C2H2_1"/>
    <property type="match status" value="1"/>
</dbReference>
<feature type="domain" description="C2H2-type" evidence="6">
    <location>
        <begin position="197"/>
        <end position="224"/>
    </location>
</feature>
<dbReference type="STRING" id="8022.A0A060WUG3"/>
<keyword evidence="1" id="KW-0479">Metal-binding</keyword>
<dbReference type="GO" id="GO:0008270">
    <property type="term" value="F:zinc ion binding"/>
    <property type="evidence" value="ECO:0007669"/>
    <property type="project" value="UniProtKB-KW"/>
</dbReference>
<name>A0A060WUG3_ONCMY</name>
<evidence type="ECO:0000256" key="2">
    <source>
        <dbReference type="ARBA" id="ARBA00022737"/>
    </source>
</evidence>
<dbReference type="Gene3D" id="3.30.160.60">
    <property type="entry name" value="Classic Zinc Finger"/>
    <property type="match status" value="1"/>
</dbReference>
<dbReference type="PaxDb" id="8022-A0A060WUG3"/>
<evidence type="ECO:0000259" key="6">
    <source>
        <dbReference type="PROSITE" id="PS50157"/>
    </source>
</evidence>
<evidence type="ECO:0000313" key="8">
    <source>
        <dbReference type="Proteomes" id="UP000193380"/>
    </source>
</evidence>
<evidence type="ECO:0000256" key="1">
    <source>
        <dbReference type="ARBA" id="ARBA00022723"/>
    </source>
</evidence>
<dbReference type="InterPro" id="IPR013087">
    <property type="entry name" value="Znf_C2H2_type"/>
</dbReference>
<dbReference type="GO" id="GO:0005634">
    <property type="term" value="C:nucleus"/>
    <property type="evidence" value="ECO:0007669"/>
    <property type="project" value="TreeGrafter"/>
</dbReference>
<dbReference type="EMBL" id="FR904735">
    <property type="protein sequence ID" value="CDQ70786.1"/>
    <property type="molecule type" value="Genomic_DNA"/>
</dbReference>
<dbReference type="PANTHER" id="PTHR24379:SF127">
    <property type="entry name" value="BLOODY FINGERS-RELATED"/>
    <property type="match status" value="1"/>
</dbReference>
<evidence type="ECO:0000256" key="4">
    <source>
        <dbReference type="ARBA" id="ARBA00022833"/>
    </source>
</evidence>
<dbReference type="SMART" id="SM00355">
    <property type="entry name" value="ZnF_C2H2"/>
    <property type="match status" value="3"/>
</dbReference>
<dbReference type="SUPFAM" id="SSF57667">
    <property type="entry name" value="beta-beta-alpha zinc fingers"/>
    <property type="match status" value="1"/>
</dbReference>
<protein>
    <recommendedName>
        <fullName evidence="6">C2H2-type domain-containing protein</fullName>
    </recommendedName>
</protein>
<reference evidence="7" key="1">
    <citation type="journal article" date="2014" name="Nat. Commun.">
        <title>The rainbow trout genome provides novel insights into evolution after whole-genome duplication in vertebrates.</title>
        <authorList>
            <person name="Berthelot C."/>
            <person name="Brunet F."/>
            <person name="Chalopin D."/>
            <person name="Juanchich A."/>
            <person name="Bernard M."/>
            <person name="Noel B."/>
            <person name="Bento P."/>
            <person name="Da Silva C."/>
            <person name="Labadie K."/>
            <person name="Alberti A."/>
            <person name="Aury J.M."/>
            <person name="Louis A."/>
            <person name="Dehais P."/>
            <person name="Bardou P."/>
            <person name="Montfort J."/>
            <person name="Klopp C."/>
            <person name="Cabau C."/>
            <person name="Gaspin C."/>
            <person name="Thorgaard G.H."/>
            <person name="Boussaha M."/>
            <person name="Quillet E."/>
            <person name="Guyomard R."/>
            <person name="Galiana D."/>
            <person name="Bobe J."/>
            <person name="Volff J.N."/>
            <person name="Genet C."/>
            <person name="Wincker P."/>
            <person name="Jaillon O."/>
            <person name="Roest Crollius H."/>
            <person name="Guiguen Y."/>
        </authorList>
    </citation>
    <scope>NUCLEOTIDE SEQUENCE [LARGE SCALE GENOMIC DNA]</scope>
</reference>
<evidence type="ECO:0000256" key="5">
    <source>
        <dbReference type="PROSITE-ProRule" id="PRU00042"/>
    </source>
</evidence>
<dbReference type="GO" id="GO:0000981">
    <property type="term" value="F:DNA-binding transcription factor activity, RNA polymerase II-specific"/>
    <property type="evidence" value="ECO:0007669"/>
    <property type="project" value="TreeGrafter"/>
</dbReference>
<evidence type="ECO:0000256" key="3">
    <source>
        <dbReference type="ARBA" id="ARBA00022771"/>
    </source>
</evidence>
<accession>A0A060WUG3</accession>
<dbReference type="PROSITE" id="PS50157">
    <property type="entry name" value="ZINC_FINGER_C2H2_2"/>
    <property type="match status" value="1"/>
</dbReference>
<evidence type="ECO:0000313" key="7">
    <source>
        <dbReference type="EMBL" id="CDQ70786.1"/>
    </source>
</evidence>
<organism evidence="7 8">
    <name type="scientific">Oncorhynchus mykiss</name>
    <name type="common">Rainbow trout</name>
    <name type="synonym">Salmo gairdneri</name>
    <dbReference type="NCBI Taxonomy" id="8022"/>
    <lineage>
        <taxon>Eukaryota</taxon>
        <taxon>Metazoa</taxon>
        <taxon>Chordata</taxon>
        <taxon>Craniata</taxon>
        <taxon>Vertebrata</taxon>
        <taxon>Euteleostomi</taxon>
        <taxon>Actinopterygii</taxon>
        <taxon>Neopterygii</taxon>
        <taxon>Teleostei</taxon>
        <taxon>Protacanthopterygii</taxon>
        <taxon>Salmoniformes</taxon>
        <taxon>Salmonidae</taxon>
        <taxon>Salmoninae</taxon>
        <taxon>Oncorhynchus</taxon>
    </lineage>
</organism>
<dbReference type="PANTHER" id="PTHR24379">
    <property type="entry name" value="KRAB AND ZINC FINGER DOMAIN-CONTAINING"/>
    <property type="match status" value="1"/>
</dbReference>
<dbReference type="InterPro" id="IPR036236">
    <property type="entry name" value="Znf_C2H2_sf"/>
</dbReference>
<keyword evidence="2" id="KW-0677">Repeat</keyword>
<keyword evidence="4" id="KW-0862">Zinc</keyword>